<evidence type="ECO:0000256" key="1">
    <source>
        <dbReference type="SAM" id="Coils"/>
    </source>
</evidence>
<accession>A0A6J5SCV5</accession>
<sequence length="370" mass="41925">MAVNTAKRRAKNNAILLSQKKFEPTLDQIDFTVSLSRALTYYSVNTGAKEQKMFAIDFFLKKEPKIAKQLKKLPDYKFTTFGSLCRLMSNEQTDLKQLSNASPFYTNKLKELLEDAKKIVEQVEVEKLPTNVISIQQRMEEKAHDLAAEIDGAIDEFTQTKSSNFSTKNYLLSNEVAAPIAKRIGEFYVGQLEEIREAIQGDDDQLTEGYSHFTKRELKKFAEFLESIITDCSQQVQTAKANRAPRKRKAQPPSKVVAKMKYMKEFADLNLKSIKPETIVGSSEVWVYNTKYRKVTVYKAINDVLTVKGTTIIGFDVKESKTQMLRKPDVFFKGLVLGKRPLNGAMKPLTTTVTVPNGRVNEECILLGAF</sequence>
<dbReference type="EMBL" id="LR797272">
    <property type="protein sequence ID" value="CAB4198469.1"/>
    <property type="molecule type" value="Genomic_DNA"/>
</dbReference>
<evidence type="ECO:0000313" key="3">
    <source>
        <dbReference type="EMBL" id="CAB4181151.1"/>
    </source>
</evidence>
<reference evidence="5" key="1">
    <citation type="submission" date="2020-05" db="EMBL/GenBank/DDBJ databases">
        <authorList>
            <person name="Chiriac C."/>
            <person name="Salcher M."/>
            <person name="Ghai R."/>
            <person name="Kavagutti S V."/>
        </authorList>
    </citation>
    <scope>NUCLEOTIDE SEQUENCE</scope>
</reference>
<dbReference type="EMBL" id="LR797375">
    <property type="protein sequence ID" value="CAB4211457.1"/>
    <property type="molecule type" value="Genomic_DNA"/>
</dbReference>
<evidence type="ECO:0000313" key="5">
    <source>
        <dbReference type="EMBL" id="CAB4211457.1"/>
    </source>
</evidence>
<proteinExistence type="predicted"/>
<gene>
    <name evidence="3" type="ORF">UFOVP1066_11</name>
    <name evidence="4" type="ORF">UFOVP1315_104</name>
    <name evidence="5" type="ORF">UFOVP1421_65</name>
    <name evidence="6" type="ORF">UFOVP1525_75</name>
    <name evidence="2" type="ORF">UFOVP909_38</name>
</gene>
<evidence type="ECO:0000313" key="4">
    <source>
        <dbReference type="EMBL" id="CAB4198469.1"/>
    </source>
</evidence>
<name>A0A6J5SCV5_9CAUD</name>
<evidence type="ECO:0000313" key="6">
    <source>
        <dbReference type="EMBL" id="CAB5238555.1"/>
    </source>
</evidence>
<organism evidence="5">
    <name type="scientific">uncultured Caudovirales phage</name>
    <dbReference type="NCBI Taxonomy" id="2100421"/>
    <lineage>
        <taxon>Viruses</taxon>
        <taxon>Duplodnaviria</taxon>
        <taxon>Heunggongvirae</taxon>
        <taxon>Uroviricota</taxon>
        <taxon>Caudoviricetes</taxon>
        <taxon>Peduoviridae</taxon>
        <taxon>Maltschvirus</taxon>
        <taxon>Maltschvirus maltsch</taxon>
    </lineage>
</organism>
<dbReference type="EMBL" id="LR797019">
    <property type="protein sequence ID" value="CAB4181151.1"/>
    <property type="molecule type" value="Genomic_DNA"/>
</dbReference>
<dbReference type="EMBL" id="LR796861">
    <property type="protein sequence ID" value="CAB4170375.1"/>
    <property type="molecule type" value="Genomic_DNA"/>
</dbReference>
<dbReference type="EMBL" id="LR798454">
    <property type="protein sequence ID" value="CAB5238555.1"/>
    <property type="molecule type" value="Genomic_DNA"/>
</dbReference>
<keyword evidence="1" id="KW-0175">Coiled coil</keyword>
<evidence type="ECO:0000313" key="2">
    <source>
        <dbReference type="EMBL" id="CAB4170375.1"/>
    </source>
</evidence>
<feature type="coiled-coil region" evidence="1">
    <location>
        <begin position="106"/>
        <end position="156"/>
    </location>
</feature>
<protein>
    <submittedName>
        <fullName evidence="5">Uncharacterized protein</fullName>
    </submittedName>
</protein>